<protein>
    <recommendedName>
        <fullName evidence="1">Glycosyltransferase 2-like domain-containing protein</fullName>
    </recommendedName>
</protein>
<proteinExistence type="predicted"/>
<dbReference type="EMBL" id="MN079185">
    <property type="protein sequence ID" value="QEA06928.1"/>
    <property type="molecule type" value="Genomic_DNA"/>
</dbReference>
<dbReference type="PANTHER" id="PTHR22916:SF3">
    <property type="entry name" value="UDP-GLCNAC:BETAGAL BETA-1,3-N-ACETYLGLUCOSAMINYLTRANSFERASE-LIKE PROTEIN 1"/>
    <property type="match status" value="1"/>
</dbReference>
<dbReference type="Pfam" id="PF00535">
    <property type="entry name" value="Glycos_transf_2"/>
    <property type="match status" value="1"/>
</dbReference>
<dbReference type="InterPro" id="IPR029044">
    <property type="entry name" value="Nucleotide-diphossugar_trans"/>
</dbReference>
<dbReference type="Gene3D" id="3.90.550.10">
    <property type="entry name" value="Spore Coat Polysaccharide Biosynthesis Protein SpsA, Chain A"/>
    <property type="match status" value="1"/>
</dbReference>
<reference evidence="2" key="1">
    <citation type="submission" date="2019-06" db="EMBL/GenBank/DDBJ databases">
        <authorList>
            <person name="Murdoch R.W."/>
            <person name="Fathepure B."/>
        </authorList>
    </citation>
    <scope>NUCLEOTIDE SEQUENCE</scope>
</reference>
<dbReference type="PANTHER" id="PTHR22916">
    <property type="entry name" value="GLYCOSYLTRANSFERASE"/>
    <property type="match status" value="1"/>
</dbReference>
<accession>A0A5B8RGE0</accession>
<feature type="domain" description="Glycosyltransferase 2-like" evidence="1">
    <location>
        <begin position="9"/>
        <end position="175"/>
    </location>
</feature>
<dbReference type="InterPro" id="IPR001173">
    <property type="entry name" value="Glyco_trans_2-like"/>
</dbReference>
<dbReference type="AlphaFoldDB" id="A0A5B8RGE0"/>
<name>A0A5B8RGE0_9ZZZZ</name>
<dbReference type="CDD" id="cd00761">
    <property type="entry name" value="Glyco_tranf_GTA_type"/>
    <property type="match status" value="1"/>
</dbReference>
<dbReference type="SUPFAM" id="SSF53448">
    <property type="entry name" value="Nucleotide-diphospho-sugar transferases"/>
    <property type="match status" value="1"/>
</dbReference>
<evidence type="ECO:0000313" key="2">
    <source>
        <dbReference type="EMBL" id="QEA06928.1"/>
    </source>
</evidence>
<dbReference type="GO" id="GO:0016758">
    <property type="term" value="F:hexosyltransferase activity"/>
    <property type="evidence" value="ECO:0007669"/>
    <property type="project" value="UniProtKB-ARBA"/>
</dbReference>
<evidence type="ECO:0000259" key="1">
    <source>
        <dbReference type="Pfam" id="PF00535"/>
    </source>
</evidence>
<gene>
    <name evidence="2" type="ORF">KBTEX_03271</name>
</gene>
<organism evidence="2">
    <name type="scientific">uncultured organism</name>
    <dbReference type="NCBI Taxonomy" id="155900"/>
    <lineage>
        <taxon>unclassified sequences</taxon>
        <taxon>environmental samples</taxon>
    </lineage>
</organism>
<sequence length="328" mass="37895">MLNETPTVSVICHAFNHEAFIRQALEGILMQETDFAVEVIVHDDASTDRTAAIIREVAKEHDGQVLPILQEENQFSRGRRPKRFTYPKARGEFIALCEGDDYWTDPRKLQKQVDALRRHPEIDLCVHPAMRLSMRTGKQKKGFDHGPVETIVPVEKVIARHNQFAPTASVLMRREAAQAMPSWWLHGTPPTGDFFIEAIVGRPGVLYLPETMSVYRRGVPGSYTNRFNRSEGQILEQSLERMLHFTERLRRMPGIPEPALNQRLAYVRLNYALQFLAWGDRERYTEVSRHIRLKGQRLPQLVLALMRGNRLAFQLGRRAFLLLRQLRP</sequence>